<feature type="transmembrane region" description="Helical" evidence="10">
    <location>
        <begin position="171"/>
        <end position="190"/>
    </location>
</feature>
<dbReference type="Proteomes" id="UP000606922">
    <property type="component" value="Unassembled WGS sequence"/>
</dbReference>
<feature type="transmembrane region" description="Helical" evidence="10">
    <location>
        <begin position="144"/>
        <end position="165"/>
    </location>
</feature>
<feature type="region of interest" description="Disordered" evidence="9">
    <location>
        <begin position="1"/>
        <end position="20"/>
    </location>
</feature>
<dbReference type="PANTHER" id="PTHR24421:SF10">
    <property type="entry name" value="NITRATE_NITRITE SENSOR PROTEIN NARQ"/>
    <property type="match status" value="1"/>
</dbReference>
<evidence type="ECO:0000259" key="11">
    <source>
        <dbReference type="SMART" id="SM00387"/>
    </source>
</evidence>
<feature type="transmembrane region" description="Helical" evidence="10">
    <location>
        <begin position="80"/>
        <end position="97"/>
    </location>
</feature>
<dbReference type="Gene3D" id="1.20.5.1930">
    <property type="match status" value="1"/>
</dbReference>
<dbReference type="CDD" id="cd16917">
    <property type="entry name" value="HATPase_UhpB-NarQ-NarX-like"/>
    <property type="match status" value="1"/>
</dbReference>
<dbReference type="Gene3D" id="3.30.565.10">
    <property type="entry name" value="Histidine kinase-like ATPase, C-terminal domain"/>
    <property type="match status" value="1"/>
</dbReference>
<dbReference type="PANTHER" id="PTHR24421">
    <property type="entry name" value="NITRATE/NITRITE SENSOR PROTEIN NARX-RELATED"/>
    <property type="match status" value="1"/>
</dbReference>
<keyword evidence="8" id="KW-0902">Two-component regulatory system</keyword>
<gene>
    <name evidence="12" type="ORF">GCM10010979_10280</name>
</gene>
<name>A0A916SG68_9MICO</name>
<evidence type="ECO:0000256" key="8">
    <source>
        <dbReference type="ARBA" id="ARBA00023012"/>
    </source>
</evidence>
<organism evidence="12 13">
    <name type="scientific">Conyzicola nivalis</name>
    <dbReference type="NCBI Taxonomy" id="1477021"/>
    <lineage>
        <taxon>Bacteria</taxon>
        <taxon>Bacillati</taxon>
        <taxon>Actinomycetota</taxon>
        <taxon>Actinomycetes</taxon>
        <taxon>Micrococcales</taxon>
        <taxon>Microbacteriaceae</taxon>
        <taxon>Conyzicola</taxon>
    </lineage>
</organism>
<evidence type="ECO:0000313" key="13">
    <source>
        <dbReference type="Proteomes" id="UP000606922"/>
    </source>
</evidence>
<dbReference type="EC" id="2.7.13.3" evidence="2"/>
<comment type="catalytic activity">
    <reaction evidence="1">
        <text>ATP + protein L-histidine = ADP + protein N-phospho-L-histidine.</text>
        <dbReference type="EC" id="2.7.13.3"/>
    </reaction>
</comment>
<proteinExistence type="predicted"/>
<dbReference type="InterPro" id="IPR050482">
    <property type="entry name" value="Sensor_HK_TwoCompSys"/>
</dbReference>
<dbReference type="Pfam" id="PF02518">
    <property type="entry name" value="HATPase_c"/>
    <property type="match status" value="1"/>
</dbReference>
<evidence type="ECO:0000256" key="3">
    <source>
        <dbReference type="ARBA" id="ARBA00022553"/>
    </source>
</evidence>
<dbReference type="GO" id="GO:0016020">
    <property type="term" value="C:membrane"/>
    <property type="evidence" value="ECO:0007669"/>
    <property type="project" value="InterPro"/>
</dbReference>
<keyword evidence="6 12" id="KW-0418">Kinase</keyword>
<keyword evidence="7" id="KW-0067">ATP-binding</keyword>
<keyword evidence="3" id="KW-0597">Phosphoprotein</keyword>
<sequence length="426" mass="45293">MQASGGFRSRKRRNSPFGEPGWHGPWDPELAAGRFTGRSPRWVRLWLPVIISFFVQVPAVFVQWRVQHRLEFAGASPTELLAPLALALVGPVALIGARRFPGPVVAIVAAAAGADLLLASGTDGPPYISFAFAIGAAIVRGARLWAWISIAVAWLGTITLSSLFGLDWQPWRIVGITIGILLIVGAAEGVRNRRERLDRFRATIATRRQSEVQAERVRIARELHDVLAHSLSQINVQASVGLHLMEKQPEKAAAALASIKDTSKTALDEVRSVLGVLRAESGTDPSAPLVPEPDLARLAGLAASVTSQGVDVSLDNRLGAVPQAVQLAVYRIVQESLTNVVRHARATTAGVLLEEVDGEYRVSVTDDGAGVSAHSDTSGGRGLLGMHERAELLGGTLDAGPLPGGGFRVVATIPKKASDSEKDVPQ</sequence>
<keyword evidence="13" id="KW-1185">Reference proteome</keyword>
<dbReference type="GO" id="GO:0046983">
    <property type="term" value="F:protein dimerization activity"/>
    <property type="evidence" value="ECO:0007669"/>
    <property type="project" value="InterPro"/>
</dbReference>
<evidence type="ECO:0000256" key="6">
    <source>
        <dbReference type="ARBA" id="ARBA00022777"/>
    </source>
</evidence>
<dbReference type="Pfam" id="PF07730">
    <property type="entry name" value="HisKA_3"/>
    <property type="match status" value="1"/>
</dbReference>
<evidence type="ECO:0000256" key="7">
    <source>
        <dbReference type="ARBA" id="ARBA00022840"/>
    </source>
</evidence>
<feature type="transmembrane region" description="Helical" evidence="10">
    <location>
        <begin position="45"/>
        <end position="64"/>
    </location>
</feature>
<dbReference type="SUPFAM" id="SSF55874">
    <property type="entry name" value="ATPase domain of HSP90 chaperone/DNA topoisomerase II/histidine kinase"/>
    <property type="match status" value="1"/>
</dbReference>
<evidence type="ECO:0000256" key="2">
    <source>
        <dbReference type="ARBA" id="ARBA00012438"/>
    </source>
</evidence>
<evidence type="ECO:0000256" key="4">
    <source>
        <dbReference type="ARBA" id="ARBA00022679"/>
    </source>
</evidence>
<protein>
    <recommendedName>
        <fullName evidence="2">histidine kinase</fullName>
        <ecNumber evidence="2">2.7.13.3</ecNumber>
    </recommendedName>
</protein>
<keyword evidence="10" id="KW-0812">Transmembrane</keyword>
<feature type="domain" description="Histidine kinase/HSP90-like ATPase" evidence="11">
    <location>
        <begin position="324"/>
        <end position="417"/>
    </location>
</feature>
<evidence type="ECO:0000256" key="9">
    <source>
        <dbReference type="SAM" id="MobiDB-lite"/>
    </source>
</evidence>
<dbReference type="GO" id="GO:0000155">
    <property type="term" value="F:phosphorelay sensor kinase activity"/>
    <property type="evidence" value="ECO:0007669"/>
    <property type="project" value="InterPro"/>
</dbReference>
<dbReference type="InterPro" id="IPR011712">
    <property type="entry name" value="Sig_transdc_His_kin_sub3_dim/P"/>
</dbReference>
<evidence type="ECO:0000256" key="1">
    <source>
        <dbReference type="ARBA" id="ARBA00000085"/>
    </source>
</evidence>
<accession>A0A916SG68</accession>
<dbReference type="SMART" id="SM00387">
    <property type="entry name" value="HATPase_c"/>
    <property type="match status" value="1"/>
</dbReference>
<keyword evidence="10" id="KW-0472">Membrane</keyword>
<keyword evidence="10" id="KW-1133">Transmembrane helix</keyword>
<comment type="caution">
    <text evidence="12">The sequence shown here is derived from an EMBL/GenBank/DDBJ whole genome shotgun (WGS) entry which is preliminary data.</text>
</comment>
<keyword evidence="5" id="KW-0547">Nucleotide-binding</keyword>
<reference evidence="12" key="1">
    <citation type="journal article" date="2014" name="Int. J. Syst. Evol. Microbiol.">
        <title>Complete genome sequence of Corynebacterium casei LMG S-19264T (=DSM 44701T), isolated from a smear-ripened cheese.</title>
        <authorList>
            <consortium name="US DOE Joint Genome Institute (JGI-PGF)"/>
            <person name="Walter F."/>
            <person name="Albersmeier A."/>
            <person name="Kalinowski J."/>
            <person name="Ruckert C."/>
        </authorList>
    </citation>
    <scope>NUCLEOTIDE SEQUENCE</scope>
    <source>
        <strain evidence="12">CGMCC 1.12813</strain>
    </source>
</reference>
<evidence type="ECO:0000256" key="5">
    <source>
        <dbReference type="ARBA" id="ARBA00022741"/>
    </source>
</evidence>
<reference evidence="12" key="2">
    <citation type="submission" date="2020-09" db="EMBL/GenBank/DDBJ databases">
        <authorList>
            <person name="Sun Q."/>
            <person name="Zhou Y."/>
        </authorList>
    </citation>
    <scope>NUCLEOTIDE SEQUENCE</scope>
    <source>
        <strain evidence="12">CGMCC 1.12813</strain>
    </source>
</reference>
<dbReference type="GO" id="GO:0005524">
    <property type="term" value="F:ATP binding"/>
    <property type="evidence" value="ECO:0007669"/>
    <property type="project" value="UniProtKB-KW"/>
</dbReference>
<evidence type="ECO:0000256" key="10">
    <source>
        <dbReference type="SAM" id="Phobius"/>
    </source>
</evidence>
<dbReference type="AlphaFoldDB" id="A0A916SG68"/>
<dbReference type="InterPro" id="IPR003594">
    <property type="entry name" value="HATPase_dom"/>
</dbReference>
<evidence type="ECO:0000313" key="12">
    <source>
        <dbReference type="EMBL" id="GGA97742.1"/>
    </source>
</evidence>
<dbReference type="InterPro" id="IPR036890">
    <property type="entry name" value="HATPase_C_sf"/>
</dbReference>
<dbReference type="EMBL" id="BMGB01000001">
    <property type="protein sequence ID" value="GGA97742.1"/>
    <property type="molecule type" value="Genomic_DNA"/>
</dbReference>
<keyword evidence="4" id="KW-0808">Transferase</keyword>
<dbReference type="RefSeq" id="WP_188509597.1">
    <property type="nucleotide sequence ID" value="NZ_BMGB01000001.1"/>
</dbReference>